<evidence type="ECO:0000313" key="2">
    <source>
        <dbReference type="EMBL" id="SDX11639.1"/>
    </source>
</evidence>
<keyword evidence="3" id="KW-1185">Reference proteome</keyword>
<dbReference type="AlphaFoldDB" id="A0A1H2Z4B5"/>
<evidence type="ECO:0000256" key="1">
    <source>
        <dbReference type="SAM" id="SignalP"/>
    </source>
</evidence>
<dbReference type="Proteomes" id="UP000243778">
    <property type="component" value="Unassembled WGS sequence"/>
</dbReference>
<dbReference type="EMBL" id="FNNU01000003">
    <property type="protein sequence ID" value="SDX11639.1"/>
    <property type="molecule type" value="Genomic_DNA"/>
</dbReference>
<evidence type="ECO:0000313" key="3">
    <source>
        <dbReference type="Proteomes" id="UP000243778"/>
    </source>
</evidence>
<gene>
    <name evidence="2" type="ORF">SAMN05216287_2145</name>
</gene>
<proteinExistence type="predicted"/>
<dbReference type="RefSeq" id="WP_090227705.1">
    <property type="nucleotide sequence ID" value="NZ_FNNU01000003.1"/>
</dbReference>
<evidence type="ECO:0008006" key="4">
    <source>
        <dbReference type="Google" id="ProtNLM"/>
    </source>
</evidence>
<protein>
    <recommendedName>
        <fullName evidence="4">Peptidase M61 catalytic domain-containing protein</fullName>
    </recommendedName>
</protein>
<reference evidence="3" key="1">
    <citation type="submission" date="2016-10" db="EMBL/GenBank/DDBJ databases">
        <authorList>
            <person name="Varghese N."/>
            <person name="Submissions S."/>
        </authorList>
    </citation>
    <scope>NUCLEOTIDE SEQUENCE [LARGE SCALE GENOMIC DNA]</scope>
    <source>
        <strain evidence="3">NRRL B-59562</strain>
    </source>
</reference>
<dbReference type="PROSITE" id="PS51257">
    <property type="entry name" value="PROKAR_LIPOPROTEIN"/>
    <property type="match status" value="1"/>
</dbReference>
<dbReference type="STRING" id="1007099.SAMN05216287_2145"/>
<accession>A0A1H2Z4B5</accession>
<feature type="chain" id="PRO_5017475172" description="Peptidase M61 catalytic domain-containing protein" evidence="1">
    <location>
        <begin position="22"/>
        <end position="407"/>
    </location>
</feature>
<organism evidence="2 3">
    <name type="scientific">Pseudomonas kuykendallii</name>
    <dbReference type="NCBI Taxonomy" id="1007099"/>
    <lineage>
        <taxon>Bacteria</taxon>
        <taxon>Pseudomonadati</taxon>
        <taxon>Pseudomonadota</taxon>
        <taxon>Gammaproteobacteria</taxon>
        <taxon>Pseudomonadales</taxon>
        <taxon>Pseudomonadaceae</taxon>
        <taxon>Pseudomonas</taxon>
    </lineage>
</organism>
<dbReference type="OrthoDB" id="6382779at2"/>
<sequence length="407" mass="45345">MPSLRWLPCCLLFVFTSCVLAAKKVDLDYSVRFLPQADEAEVSLRLAKGEVVRELELDLGTSGAYSDFKADGDWRLSGDHGLWKPSRGAATLNYRVRVSHRRESGAYDARMTADWALLRGDDLVPAARLSQADGVELVSRLQFELPEGWNSVETGWPRIGKNRFRIDNPGRRFDRPTGWILAGKIGARRLRLGETDVTVAAPTGEGLRRMDIITLLTYVWPHAQAAFPRDPEKLLIVGAGEPMWRGGLSAPNSFFMQAERPLISENGTSPLLHELVHVFTRITDTDDSDWISEGIAEYYSIELLRRSGGLGETRYHKVREQLQRWSRDVSSLRGEHSSGAVTARAVLLLEDLNQEIRVASKGRQSLDDLVQGLMRLDKVSTDDVRAIAETLLGEPSKVLDTPLLAGS</sequence>
<name>A0A1H2Z4B5_9PSED</name>
<feature type="signal peptide" evidence="1">
    <location>
        <begin position="1"/>
        <end position="21"/>
    </location>
</feature>
<keyword evidence="1" id="KW-0732">Signal</keyword>